<proteinExistence type="predicted"/>
<gene>
    <name evidence="3" type="ORF">HAX54_038750</name>
</gene>
<sequence>MRRCSLVVLEIPDSVDSPSRTLTVTFKEPNCVGALPRGGSPESGESISGPNPIKSSSIGKTEKEATSTLRDVVKARLGSNLQKHPTVAVSVFDGKKEIDGKDVDVSPLMRLMKSFFELAAIYDQARLTRHDKDMEAARKELSIVARERLSNAIIEEQEKIEKVSSIHQSLSEVKEEIEKLCRKEKDLEVLLEATEKEIEEVKLGFSTTEKNFDACNDVELLNDDDLTNLEQKRERLEAMRQDLINYKLCLD</sequence>
<feature type="coiled-coil region" evidence="1">
    <location>
        <begin position="170"/>
        <end position="197"/>
    </location>
</feature>
<dbReference type="EMBL" id="JACEIK010000531">
    <property type="protein sequence ID" value="MCD7458626.1"/>
    <property type="molecule type" value="Genomic_DNA"/>
</dbReference>
<keyword evidence="4" id="KW-1185">Reference proteome</keyword>
<evidence type="ECO:0000256" key="2">
    <source>
        <dbReference type="SAM" id="MobiDB-lite"/>
    </source>
</evidence>
<feature type="region of interest" description="Disordered" evidence="2">
    <location>
        <begin position="31"/>
        <end position="65"/>
    </location>
</feature>
<accession>A0ABS8SIB7</accession>
<dbReference type="Proteomes" id="UP000823775">
    <property type="component" value="Unassembled WGS sequence"/>
</dbReference>
<protein>
    <submittedName>
        <fullName evidence="3">Uncharacterized protein</fullName>
    </submittedName>
</protein>
<evidence type="ECO:0000256" key="1">
    <source>
        <dbReference type="SAM" id="Coils"/>
    </source>
</evidence>
<evidence type="ECO:0000313" key="3">
    <source>
        <dbReference type="EMBL" id="MCD7458626.1"/>
    </source>
</evidence>
<name>A0ABS8SIB7_DATST</name>
<reference evidence="3 4" key="1">
    <citation type="journal article" date="2021" name="BMC Genomics">
        <title>Datura genome reveals duplications of psychoactive alkaloid biosynthetic genes and high mutation rate following tissue culture.</title>
        <authorList>
            <person name="Rajewski A."/>
            <person name="Carter-House D."/>
            <person name="Stajich J."/>
            <person name="Litt A."/>
        </authorList>
    </citation>
    <scope>NUCLEOTIDE SEQUENCE [LARGE SCALE GENOMIC DNA]</scope>
    <source>
        <strain evidence="3">AR-01</strain>
    </source>
</reference>
<comment type="caution">
    <text evidence="3">The sequence shown here is derived from an EMBL/GenBank/DDBJ whole genome shotgun (WGS) entry which is preliminary data.</text>
</comment>
<organism evidence="3 4">
    <name type="scientific">Datura stramonium</name>
    <name type="common">Jimsonweed</name>
    <name type="synonym">Common thornapple</name>
    <dbReference type="NCBI Taxonomy" id="4076"/>
    <lineage>
        <taxon>Eukaryota</taxon>
        <taxon>Viridiplantae</taxon>
        <taxon>Streptophyta</taxon>
        <taxon>Embryophyta</taxon>
        <taxon>Tracheophyta</taxon>
        <taxon>Spermatophyta</taxon>
        <taxon>Magnoliopsida</taxon>
        <taxon>eudicotyledons</taxon>
        <taxon>Gunneridae</taxon>
        <taxon>Pentapetalae</taxon>
        <taxon>asterids</taxon>
        <taxon>lamiids</taxon>
        <taxon>Solanales</taxon>
        <taxon>Solanaceae</taxon>
        <taxon>Solanoideae</taxon>
        <taxon>Datureae</taxon>
        <taxon>Datura</taxon>
    </lineage>
</organism>
<evidence type="ECO:0000313" key="4">
    <source>
        <dbReference type="Proteomes" id="UP000823775"/>
    </source>
</evidence>
<keyword evidence="1" id="KW-0175">Coiled coil</keyword>
<feature type="compositionally biased region" description="Low complexity" evidence="2">
    <location>
        <begin position="37"/>
        <end position="52"/>
    </location>
</feature>